<sequence length="488" mass="53340">MPVAVFAQRSQKLVIPGDFPDPSVIRVGDTYYSTCSASEWGPIFALAKSTDLVNWSIVKYAMPTRPKWSTSNYWAPELYHDGKKFFIYYTGRIEGGPLCVSVATADKAEGPWTDHGPVVCQTAGSIDASCIEDDKGQKYLIWKEDGNSVNKPTPIWGQQLSKSGITPIGEKFELFRNDTPWERNLVEGAYIIKKGEYFYCFYAGAGCCGAGCDYAIGVARSKSIKDGKWEKYGKNPILAGNDVWKCPGHGTVVSDTKGNDFLMYHAYSTESGVYVGRQALMSQITWTADGWPVIKDGADALGNADPSALNFTDDFTKLAASWRWPVEHQPTFKAANGLLALTAMPESNNNKTGAVLAQAALTHNYVATATVKVTPGVSSGLSAFGDINNAIGLSVSNGELLLWKVRRNQRSVIDRVKAPAAKALQFKITVQQGKNLQYAYSVDGKSWKNIGETQDGAYLPPWDRGVRIALVAQGKGTCYFDRFSLAKM</sequence>
<dbReference type="Pfam" id="PF17851">
    <property type="entry name" value="GH43_C2"/>
    <property type="match status" value="1"/>
</dbReference>
<organism evidence="8 9">
    <name type="scientific">Mucilaginibacter myungsuensis</name>
    <dbReference type="NCBI Taxonomy" id="649104"/>
    <lineage>
        <taxon>Bacteria</taxon>
        <taxon>Pseudomonadati</taxon>
        <taxon>Bacteroidota</taxon>
        <taxon>Sphingobacteriia</taxon>
        <taxon>Sphingobacteriales</taxon>
        <taxon>Sphingobacteriaceae</taxon>
        <taxon>Mucilaginibacter</taxon>
    </lineage>
</organism>
<evidence type="ECO:0000256" key="3">
    <source>
        <dbReference type="ARBA" id="ARBA00023295"/>
    </source>
</evidence>
<gene>
    <name evidence="8" type="ORF">IRJ16_00845</name>
</gene>
<name>A0A929KWY3_9SPHI</name>
<dbReference type="PANTHER" id="PTHR42812:SF5">
    <property type="entry name" value="ENDO-ARABINASE"/>
    <property type="match status" value="1"/>
</dbReference>
<dbReference type="Proteomes" id="UP000622475">
    <property type="component" value="Unassembled WGS sequence"/>
</dbReference>
<dbReference type="CDD" id="cd08999">
    <property type="entry name" value="GH43_ABN-like"/>
    <property type="match status" value="1"/>
</dbReference>
<proteinExistence type="inferred from homology"/>
<dbReference type="GO" id="GO:0005975">
    <property type="term" value="P:carbohydrate metabolic process"/>
    <property type="evidence" value="ECO:0007669"/>
    <property type="project" value="InterPro"/>
</dbReference>
<dbReference type="InterPro" id="IPR023296">
    <property type="entry name" value="Glyco_hydro_beta-prop_sf"/>
</dbReference>
<dbReference type="RefSeq" id="WP_194109622.1">
    <property type="nucleotide sequence ID" value="NZ_JADFFL010000001.1"/>
</dbReference>
<evidence type="ECO:0000313" key="8">
    <source>
        <dbReference type="EMBL" id="MBE9660419.1"/>
    </source>
</evidence>
<evidence type="ECO:0000259" key="7">
    <source>
        <dbReference type="Pfam" id="PF17851"/>
    </source>
</evidence>
<dbReference type="SUPFAM" id="SSF49899">
    <property type="entry name" value="Concanavalin A-like lectins/glucanases"/>
    <property type="match status" value="1"/>
</dbReference>
<evidence type="ECO:0000256" key="6">
    <source>
        <dbReference type="RuleBase" id="RU361187"/>
    </source>
</evidence>
<dbReference type="Pfam" id="PF04616">
    <property type="entry name" value="Glyco_hydro_43"/>
    <property type="match status" value="1"/>
</dbReference>
<dbReference type="PANTHER" id="PTHR42812">
    <property type="entry name" value="BETA-XYLOSIDASE"/>
    <property type="match status" value="1"/>
</dbReference>
<dbReference type="InterPro" id="IPR006710">
    <property type="entry name" value="Glyco_hydro_43"/>
</dbReference>
<protein>
    <submittedName>
        <fullName evidence="8">Family 43 glycosylhydrolase</fullName>
    </submittedName>
</protein>
<dbReference type="EMBL" id="JADFFL010000001">
    <property type="protein sequence ID" value="MBE9660419.1"/>
    <property type="molecule type" value="Genomic_DNA"/>
</dbReference>
<evidence type="ECO:0000256" key="1">
    <source>
        <dbReference type="ARBA" id="ARBA00009865"/>
    </source>
</evidence>
<dbReference type="InterPro" id="IPR013320">
    <property type="entry name" value="ConA-like_dom_sf"/>
</dbReference>
<evidence type="ECO:0000256" key="2">
    <source>
        <dbReference type="ARBA" id="ARBA00022801"/>
    </source>
</evidence>
<feature type="active site" description="Proton acceptor" evidence="4">
    <location>
        <position position="21"/>
    </location>
</feature>
<comment type="caution">
    <text evidence="8">The sequence shown here is derived from an EMBL/GenBank/DDBJ whole genome shotgun (WGS) entry which is preliminary data.</text>
</comment>
<feature type="active site" description="Proton donor" evidence="4">
    <location>
        <position position="187"/>
    </location>
</feature>
<dbReference type="SUPFAM" id="SSF75005">
    <property type="entry name" value="Arabinanase/levansucrase/invertase"/>
    <property type="match status" value="1"/>
</dbReference>
<dbReference type="Gene3D" id="2.60.120.200">
    <property type="match status" value="1"/>
</dbReference>
<keyword evidence="3 6" id="KW-0326">Glycosidase</keyword>
<dbReference type="InterPro" id="IPR051795">
    <property type="entry name" value="Glycosyl_Hydrlase_43"/>
</dbReference>
<evidence type="ECO:0000313" key="9">
    <source>
        <dbReference type="Proteomes" id="UP000622475"/>
    </source>
</evidence>
<accession>A0A929KWY3</accession>
<feature type="site" description="Important for catalytic activity, responsible for pKa modulation of the active site Glu and correct orientation of both the proton donor and substrate" evidence="5">
    <location>
        <position position="127"/>
    </location>
</feature>
<keyword evidence="9" id="KW-1185">Reference proteome</keyword>
<reference evidence="8" key="1">
    <citation type="submission" date="2020-10" db="EMBL/GenBank/DDBJ databases">
        <title>Mucilaginibacter mali sp. nov., isolated from rhizosphere soil of apple orchard.</title>
        <authorList>
            <person name="Lee J.-S."/>
            <person name="Kim H.S."/>
            <person name="Kim J.-S."/>
        </authorList>
    </citation>
    <scope>NUCLEOTIDE SEQUENCE</scope>
    <source>
        <strain evidence="8">KCTC 22746</strain>
    </source>
</reference>
<dbReference type="InterPro" id="IPR041542">
    <property type="entry name" value="GH43_C2"/>
</dbReference>
<evidence type="ECO:0000256" key="4">
    <source>
        <dbReference type="PIRSR" id="PIRSR606710-1"/>
    </source>
</evidence>
<keyword evidence="2 6" id="KW-0378">Hydrolase</keyword>
<dbReference type="GO" id="GO:0004553">
    <property type="term" value="F:hydrolase activity, hydrolyzing O-glycosyl compounds"/>
    <property type="evidence" value="ECO:0007669"/>
    <property type="project" value="InterPro"/>
</dbReference>
<dbReference type="AlphaFoldDB" id="A0A929KWY3"/>
<comment type="similarity">
    <text evidence="1 6">Belongs to the glycosyl hydrolase 43 family.</text>
</comment>
<evidence type="ECO:0000256" key="5">
    <source>
        <dbReference type="PIRSR" id="PIRSR606710-2"/>
    </source>
</evidence>
<dbReference type="Gene3D" id="2.115.10.20">
    <property type="entry name" value="Glycosyl hydrolase domain, family 43"/>
    <property type="match status" value="1"/>
</dbReference>
<feature type="domain" description="Beta-xylosidase C-terminal Concanavalin A-like" evidence="7">
    <location>
        <begin position="313"/>
        <end position="484"/>
    </location>
</feature>